<dbReference type="Gene3D" id="3.40.50.300">
    <property type="entry name" value="P-loop containing nucleotide triphosphate hydrolases"/>
    <property type="match status" value="1"/>
</dbReference>
<keyword evidence="2" id="KW-1133">Transmembrane helix</keyword>
<proteinExistence type="predicted"/>
<keyword evidence="4" id="KW-1185">Reference proteome</keyword>
<dbReference type="AlphaFoldDB" id="A0A1H8AYA1"/>
<dbReference type="InterPro" id="IPR027417">
    <property type="entry name" value="P-loop_NTPase"/>
</dbReference>
<gene>
    <name evidence="3" type="ORF">SAMN05414137_1537</name>
</gene>
<dbReference type="OrthoDB" id="3799538at2"/>
<feature type="compositionally biased region" description="Pro residues" evidence="1">
    <location>
        <begin position="13"/>
        <end position="22"/>
    </location>
</feature>
<feature type="region of interest" description="Disordered" evidence="1">
    <location>
        <begin position="1"/>
        <end position="45"/>
    </location>
</feature>
<reference evidence="4" key="1">
    <citation type="submission" date="2016-10" db="EMBL/GenBank/DDBJ databases">
        <authorList>
            <person name="Varghese N."/>
        </authorList>
    </citation>
    <scope>NUCLEOTIDE SEQUENCE [LARGE SCALE GENOMIC DNA]</scope>
    <source>
        <strain evidence="4">DSM 45096 / BCRC 16803 / CGMCC 4.1857 / CIP 109030 / JCM 12277 / KCTC 19219 / NBRC 100920 / 33214</strain>
    </source>
</reference>
<dbReference type="SUPFAM" id="SSF52540">
    <property type="entry name" value="P-loop containing nucleoside triphosphate hydrolases"/>
    <property type="match status" value="1"/>
</dbReference>
<keyword evidence="2" id="KW-0472">Membrane</keyword>
<evidence type="ECO:0000256" key="1">
    <source>
        <dbReference type="SAM" id="MobiDB-lite"/>
    </source>
</evidence>
<evidence type="ECO:0008006" key="5">
    <source>
        <dbReference type="Google" id="ProtNLM"/>
    </source>
</evidence>
<evidence type="ECO:0000313" key="3">
    <source>
        <dbReference type="EMBL" id="SEM75486.1"/>
    </source>
</evidence>
<name>A0A1H8AYA1_STRJI</name>
<dbReference type="EMBL" id="FOAZ01000053">
    <property type="protein sequence ID" value="SEM75486.1"/>
    <property type="molecule type" value="Genomic_DNA"/>
</dbReference>
<evidence type="ECO:0000313" key="4">
    <source>
        <dbReference type="Proteomes" id="UP000183015"/>
    </source>
</evidence>
<feature type="transmembrane region" description="Helical" evidence="2">
    <location>
        <begin position="91"/>
        <end position="114"/>
    </location>
</feature>
<accession>A0A1H8AYA1</accession>
<dbReference type="STRING" id="235985.SAMN05414137_1537"/>
<keyword evidence="2" id="KW-0812">Transmembrane</keyword>
<organism evidence="3 4">
    <name type="scientific">Streptacidiphilus jiangxiensis</name>
    <dbReference type="NCBI Taxonomy" id="235985"/>
    <lineage>
        <taxon>Bacteria</taxon>
        <taxon>Bacillati</taxon>
        <taxon>Actinomycetota</taxon>
        <taxon>Actinomycetes</taxon>
        <taxon>Kitasatosporales</taxon>
        <taxon>Streptomycetaceae</taxon>
        <taxon>Streptacidiphilus</taxon>
    </lineage>
</organism>
<evidence type="ECO:0000256" key="2">
    <source>
        <dbReference type="SAM" id="Phobius"/>
    </source>
</evidence>
<dbReference type="eggNOG" id="COG0433">
    <property type="taxonomic scope" value="Bacteria"/>
</dbReference>
<sequence>MSLDGHTAVPPESSIPPMPGFPPRAGIPTQHAAPPGGTPGFDVTGWVSAKRHRTPPAIFSLGPEPRPSDPKTLADDAIPGWKLILRAALNFLVALEIFMWLTGGALVWALGFVWPALIKAAGQEEFWATTLLNLLYVPVALILVFVFGRMGRWKAVWRRYGSPAWSRLRGVAVPTAGPVRGPVEPVDVWGPLRVVADPGTLALLDAETAQGLVGDVDHQRLLGALERVRQEPERLAALLGAVREHGAVACAHPSGARDLPGRSLAHDLLSRQLRLGAAENVPKNPAGYRGADIALDPLLLGTSLLAVGPAGSGKTTRLTRPVAEALCLQALTGSAVVVVVGAADADLGPAAWYDVVVAPGDPQAGYGLDLFGGAAHADEAAARLADALLPDELALRTESARLALQQIVGPFESGYGRLPGVRELVLLLRGEEQAWAGLLAAVRGSGMLDRHQHELAQRERMHGLADDPGTLLADRLALLDRPVFAGCFNPSAGDRAPLPLFALRALDHPLRVRIALPDHSHPEAARILARLAVGQFLHAAASRADRSLFAGLVVDDASAAVDTHAVRGLQRLRAANAGAVLGLRTLVDLPESLRAPLFGAVGGRMAFPGLAPWDGKLFEEAWGTVWVDERDVTRSLDTSGGVVRRSFRGMRALLEGERAQTESVTTRKVERRRWSASDLAQVLPRGHAVVSLTSVDGTQVPPLLVRLP</sequence>
<dbReference type="Proteomes" id="UP000183015">
    <property type="component" value="Unassembled WGS sequence"/>
</dbReference>
<protein>
    <recommendedName>
        <fullName evidence="5">ATP-binding protein</fullName>
    </recommendedName>
</protein>
<feature type="transmembrane region" description="Helical" evidence="2">
    <location>
        <begin position="126"/>
        <end position="148"/>
    </location>
</feature>